<comment type="caution">
    <text evidence="11">Lacks conserved residue(s) required for the propagation of feature annotation.</text>
</comment>
<dbReference type="SMART" id="SM01228">
    <property type="entry name" value="GIDA_assoc_3"/>
    <property type="match status" value="1"/>
</dbReference>
<dbReference type="InterPro" id="IPR044920">
    <property type="entry name" value="MnmG_C_subdom_sf"/>
</dbReference>
<dbReference type="Gene3D" id="3.50.50.60">
    <property type="entry name" value="FAD/NAD(P)-binding domain"/>
    <property type="match status" value="2"/>
</dbReference>
<evidence type="ECO:0000256" key="5">
    <source>
        <dbReference type="ARBA" id="ARBA00022630"/>
    </source>
</evidence>
<evidence type="ECO:0000259" key="12">
    <source>
        <dbReference type="SMART" id="SM01228"/>
    </source>
</evidence>
<dbReference type="EMBL" id="CP121689">
    <property type="protein sequence ID" value="WZL77229.1"/>
    <property type="molecule type" value="Genomic_DNA"/>
</dbReference>
<dbReference type="Pfam" id="PF01134">
    <property type="entry name" value="GIDA"/>
    <property type="match status" value="1"/>
</dbReference>
<dbReference type="NCBIfam" id="TIGR00136">
    <property type="entry name" value="mnmG_gidA"/>
    <property type="match status" value="1"/>
</dbReference>
<sequence>MTNLHYDVIVVGGGHAGCEAAHAAASMGLKTALITMTVHGIALMPCNPAIGGPGKGHVVREIDALGGLMARVTDLTTIHIKKVNTGKGPAVQTLRAQVQRDRYSMTMREFLEKNPHLDLIQGEVEELLLDGEGKIKGVRTKYGSTFFAPAVVLTTGTFLNGVIRIGELSYPAGRHGEFPACGLSESLRKIGLTLGRLNTCTPPRLDRRTIDFSKMEEQKSDEEPLCFSFEGTPKVYHGCSVFITRTTRKTCEIIKSNFHRSPLLYVFADSSPVRECPSLEDKVYRFPDKENHLIFLEPEGKDTNEIYTQGIFTSLPEEVQLQIIHSIPGLEKAHIIRPGYGIEYDFVLPTQLKASLECKKVPGLFLAGQINGTSGYEEAAGQGIIAGINAARYVQGKPPIILGRNESYIGVMIDDLVTKGVEEPYRLRTGKVEYRLAIRHSNADLRLAHHAFEAGTISRERYQRVQEKKQMIQQEIRRLEETSVSPSPELNALLERKGTAPIKETTRLATLLTRPQISYLDLAPFDPQRPFLPPQIIEEVEIEIKYRGYIERQQRTINEFLRLERKVIPGDFDYSTVTGLSQEAKERLEKVRPQTLGQASRIPGVTPSDVLALSIILEKYRSDRDHSTTGRA</sequence>
<reference evidence="13 14" key="1">
    <citation type="submission" date="2023-03" db="EMBL/GenBank/DDBJ databases">
        <title>Novel Species.</title>
        <authorList>
            <person name="Ma S."/>
        </authorList>
    </citation>
    <scope>NUCLEOTIDE SEQUENCE [LARGE SCALE GENOMIC DNA]</scope>
    <source>
        <strain evidence="13 14">B11</strain>
    </source>
</reference>
<evidence type="ECO:0000256" key="6">
    <source>
        <dbReference type="ARBA" id="ARBA00022694"/>
    </source>
</evidence>
<keyword evidence="11" id="KW-0963">Cytoplasm</keyword>
<comment type="function">
    <text evidence="2 11">NAD-binding protein involved in the addition of a carboxymethylaminomethyl (cmnm) group at the wobble position (U34) of certain tRNAs, forming tRNA-cmnm(5)s(2)U34.</text>
</comment>
<protein>
    <recommendedName>
        <fullName evidence="4 11">tRNA uridine 5-carboxymethylaminomethyl modification enzyme MnmG</fullName>
    </recommendedName>
    <alternativeName>
        <fullName evidence="10 11">Glucose-inhibited division protein A</fullName>
    </alternativeName>
</protein>
<dbReference type="Proteomes" id="UP001461341">
    <property type="component" value="Chromosome"/>
</dbReference>
<evidence type="ECO:0000256" key="10">
    <source>
        <dbReference type="ARBA" id="ARBA00031800"/>
    </source>
</evidence>
<dbReference type="SUPFAM" id="SSF51905">
    <property type="entry name" value="FAD/NAD(P)-binding domain"/>
    <property type="match status" value="1"/>
</dbReference>
<evidence type="ECO:0000256" key="3">
    <source>
        <dbReference type="ARBA" id="ARBA00007653"/>
    </source>
</evidence>
<dbReference type="Gene3D" id="1.10.150.570">
    <property type="entry name" value="GidA associated domain, C-terminal subdomain"/>
    <property type="match status" value="1"/>
</dbReference>
<evidence type="ECO:0000256" key="2">
    <source>
        <dbReference type="ARBA" id="ARBA00003717"/>
    </source>
</evidence>
<dbReference type="InterPro" id="IPR026904">
    <property type="entry name" value="MnmG_C"/>
</dbReference>
<dbReference type="PANTHER" id="PTHR11806">
    <property type="entry name" value="GLUCOSE INHIBITED DIVISION PROTEIN A"/>
    <property type="match status" value="1"/>
</dbReference>
<proteinExistence type="inferred from homology"/>
<dbReference type="Pfam" id="PF21680">
    <property type="entry name" value="GIDA_C_1st"/>
    <property type="match status" value="1"/>
</dbReference>
<dbReference type="PROSITE" id="PS01281">
    <property type="entry name" value="GIDA_2"/>
    <property type="match status" value="1"/>
</dbReference>
<keyword evidence="7 11" id="KW-0274">FAD</keyword>
<dbReference type="HAMAP" id="MF_00129">
    <property type="entry name" value="MnmG_GidA"/>
    <property type="match status" value="1"/>
</dbReference>
<accession>A0ABZ2YE10</accession>
<evidence type="ECO:0000256" key="7">
    <source>
        <dbReference type="ARBA" id="ARBA00022827"/>
    </source>
</evidence>
<feature type="binding site" evidence="11">
    <location>
        <begin position="12"/>
        <end position="17"/>
    </location>
    <ligand>
        <name>FAD</name>
        <dbReference type="ChEBI" id="CHEBI:57692"/>
    </ligand>
</feature>
<keyword evidence="14" id="KW-1185">Reference proteome</keyword>
<evidence type="ECO:0000256" key="1">
    <source>
        <dbReference type="ARBA" id="ARBA00001974"/>
    </source>
</evidence>
<feature type="domain" description="tRNA uridine 5-carboxymethylaminomethyl modification enzyme C-terminal subdomain" evidence="12">
    <location>
        <begin position="544"/>
        <end position="615"/>
    </location>
</feature>
<dbReference type="Gene3D" id="1.10.10.1800">
    <property type="entry name" value="tRNA uridine 5-carboxymethylaminomethyl modification enzyme MnmG/GidA"/>
    <property type="match status" value="1"/>
</dbReference>
<organism evidence="13 14">
    <name type="scientific">Thermatribacter velox</name>
    <dbReference type="NCBI Taxonomy" id="3039681"/>
    <lineage>
        <taxon>Bacteria</taxon>
        <taxon>Pseudomonadati</taxon>
        <taxon>Atribacterota</taxon>
        <taxon>Atribacteria</taxon>
        <taxon>Atribacterales</taxon>
        <taxon>Thermatribacteraceae</taxon>
        <taxon>Thermatribacter</taxon>
    </lineage>
</organism>
<dbReference type="InterPro" id="IPR040131">
    <property type="entry name" value="MnmG_N"/>
</dbReference>
<keyword evidence="8 11" id="KW-0520">NAD</keyword>
<dbReference type="InterPro" id="IPR002218">
    <property type="entry name" value="MnmG-rel"/>
</dbReference>
<name>A0ABZ2YE10_9BACT</name>
<dbReference type="PANTHER" id="PTHR11806:SF0">
    <property type="entry name" value="PROTEIN MTO1 HOMOLOG, MITOCHONDRIAL"/>
    <property type="match status" value="1"/>
</dbReference>
<evidence type="ECO:0000313" key="14">
    <source>
        <dbReference type="Proteomes" id="UP001461341"/>
    </source>
</evidence>
<evidence type="ECO:0000313" key="13">
    <source>
        <dbReference type="EMBL" id="WZL77229.1"/>
    </source>
</evidence>
<keyword evidence="5 11" id="KW-0285">Flavoprotein</keyword>
<evidence type="ECO:0000256" key="9">
    <source>
        <dbReference type="ARBA" id="ARBA00025948"/>
    </source>
</evidence>
<dbReference type="InterPro" id="IPR036188">
    <property type="entry name" value="FAD/NAD-bd_sf"/>
</dbReference>
<dbReference type="InterPro" id="IPR047001">
    <property type="entry name" value="MnmG_C_subdom"/>
</dbReference>
<comment type="cofactor">
    <cofactor evidence="1 11">
        <name>FAD</name>
        <dbReference type="ChEBI" id="CHEBI:57692"/>
    </cofactor>
</comment>
<evidence type="ECO:0000256" key="4">
    <source>
        <dbReference type="ARBA" id="ARBA00020461"/>
    </source>
</evidence>
<dbReference type="InterPro" id="IPR004416">
    <property type="entry name" value="MnmG"/>
</dbReference>
<keyword evidence="6 11" id="KW-0819">tRNA processing</keyword>
<gene>
    <name evidence="11 13" type="primary">mnmG</name>
    <name evidence="11" type="synonym">gidA</name>
    <name evidence="13" type="ORF">QBE54_04490</name>
</gene>
<comment type="similarity">
    <text evidence="3 11">Belongs to the MnmG family.</text>
</comment>
<dbReference type="InterPro" id="IPR049312">
    <property type="entry name" value="GIDA_C_N"/>
</dbReference>
<dbReference type="InterPro" id="IPR020595">
    <property type="entry name" value="MnmG-rel_CS"/>
</dbReference>
<evidence type="ECO:0000256" key="11">
    <source>
        <dbReference type="HAMAP-Rule" id="MF_00129"/>
    </source>
</evidence>
<comment type="subunit">
    <text evidence="9 11">Homodimer. Heterotetramer of two MnmE and two MnmG subunits.</text>
</comment>
<dbReference type="Pfam" id="PF13932">
    <property type="entry name" value="SAM_GIDA_C"/>
    <property type="match status" value="1"/>
</dbReference>
<comment type="subcellular location">
    <subcellularLocation>
        <location evidence="11">Cytoplasm</location>
    </subcellularLocation>
</comment>
<evidence type="ECO:0000256" key="8">
    <source>
        <dbReference type="ARBA" id="ARBA00023027"/>
    </source>
</evidence>